<dbReference type="Gene3D" id="3.30.450.40">
    <property type="match status" value="1"/>
</dbReference>
<dbReference type="InterPro" id="IPR036390">
    <property type="entry name" value="WH_DNA-bd_sf"/>
</dbReference>
<protein>
    <recommendedName>
        <fullName evidence="8">IclR family transcriptional regulator</fullName>
    </recommendedName>
</protein>
<dbReference type="SMART" id="SM00346">
    <property type="entry name" value="HTH_ICLR"/>
    <property type="match status" value="1"/>
</dbReference>
<evidence type="ECO:0000256" key="1">
    <source>
        <dbReference type="ARBA" id="ARBA00023015"/>
    </source>
</evidence>
<dbReference type="GO" id="GO:0003677">
    <property type="term" value="F:DNA binding"/>
    <property type="evidence" value="ECO:0007669"/>
    <property type="project" value="UniProtKB-KW"/>
</dbReference>
<keyword evidence="7" id="KW-1185">Reference proteome</keyword>
<dbReference type="Gene3D" id="1.10.10.10">
    <property type="entry name" value="Winged helix-like DNA-binding domain superfamily/Winged helix DNA-binding domain"/>
    <property type="match status" value="1"/>
</dbReference>
<reference evidence="6 7" key="1">
    <citation type="submission" date="2014-03" db="EMBL/GenBank/DDBJ databases">
        <title>Draft Genome Sequence of Actibacterium mucosum KCTC 23349, a Marine Alphaproteobacterium with Complex Ionic Requirements Isolated from Mediterranean Seawater at Malvarrosa Beach, Valencia, Spain.</title>
        <authorList>
            <person name="Arahal D.R."/>
            <person name="Shao Z."/>
            <person name="Lai Q."/>
            <person name="Pujalte M.J."/>
        </authorList>
    </citation>
    <scope>NUCLEOTIDE SEQUENCE [LARGE SCALE GENOMIC DNA]</scope>
    <source>
        <strain evidence="6 7">KCTC 23349</strain>
    </source>
</reference>
<accession>A0A037ZH53</accession>
<evidence type="ECO:0000313" key="6">
    <source>
        <dbReference type="EMBL" id="KAJ55448.1"/>
    </source>
</evidence>
<feature type="domain" description="HTH iclR-type" evidence="4">
    <location>
        <begin position="17"/>
        <end position="78"/>
    </location>
</feature>
<dbReference type="InterPro" id="IPR014757">
    <property type="entry name" value="Tscrpt_reg_IclR_C"/>
</dbReference>
<proteinExistence type="predicted"/>
<dbReference type="PROSITE" id="PS51077">
    <property type="entry name" value="HTH_ICLR"/>
    <property type="match status" value="1"/>
</dbReference>
<evidence type="ECO:0000256" key="2">
    <source>
        <dbReference type="ARBA" id="ARBA00023125"/>
    </source>
</evidence>
<dbReference type="InterPro" id="IPR005471">
    <property type="entry name" value="Tscrpt_reg_IclR_N"/>
</dbReference>
<dbReference type="GO" id="GO:0003700">
    <property type="term" value="F:DNA-binding transcription factor activity"/>
    <property type="evidence" value="ECO:0007669"/>
    <property type="project" value="TreeGrafter"/>
</dbReference>
<dbReference type="Pfam" id="PF01614">
    <property type="entry name" value="IclR_C"/>
    <property type="match status" value="1"/>
</dbReference>
<sequence>MSATNQATAHALERNKIPALDRAMAVFAELEQRPEGMRIRDLVTALGLPRTTVYRILNSLELHQMVRRDAAGSYTLGPRLLTLASRVVSENTHADLRALAQPHLHRLAQATGQSAKLSVVDGDNALVIATATGVPGLSLSVAPGQRIPLHAGAAGKVLMAHMPIPLLDQMLAGGMATYTSHTIASEAGLRAECAQIRARGWAEDLGEFTPNIEAYAAPVTDHSGVTLAALSCPFLSGIDTVQREAFRNAVITTAGAISADLPPPRL</sequence>
<dbReference type="SUPFAM" id="SSF55781">
    <property type="entry name" value="GAF domain-like"/>
    <property type="match status" value="1"/>
</dbReference>
<organism evidence="6 7">
    <name type="scientific">Actibacterium mucosum KCTC 23349</name>
    <dbReference type="NCBI Taxonomy" id="1454373"/>
    <lineage>
        <taxon>Bacteria</taxon>
        <taxon>Pseudomonadati</taxon>
        <taxon>Pseudomonadota</taxon>
        <taxon>Alphaproteobacteria</taxon>
        <taxon>Rhodobacterales</taxon>
        <taxon>Roseobacteraceae</taxon>
        <taxon>Actibacterium</taxon>
    </lineage>
</organism>
<dbReference type="EMBL" id="JFKE01000004">
    <property type="protein sequence ID" value="KAJ55448.1"/>
    <property type="molecule type" value="Genomic_DNA"/>
</dbReference>
<dbReference type="SUPFAM" id="SSF46785">
    <property type="entry name" value="Winged helix' DNA-binding domain"/>
    <property type="match status" value="1"/>
</dbReference>
<evidence type="ECO:0008006" key="8">
    <source>
        <dbReference type="Google" id="ProtNLM"/>
    </source>
</evidence>
<evidence type="ECO:0000259" key="4">
    <source>
        <dbReference type="PROSITE" id="PS51077"/>
    </source>
</evidence>
<dbReference type="Proteomes" id="UP000026249">
    <property type="component" value="Unassembled WGS sequence"/>
</dbReference>
<keyword evidence="3" id="KW-0804">Transcription</keyword>
<evidence type="ECO:0000256" key="3">
    <source>
        <dbReference type="ARBA" id="ARBA00023163"/>
    </source>
</evidence>
<dbReference type="InterPro" id="IPR036388">
    <property type="entry name" value="WH-like_DNA-bd_sf"/>
</dbReference>
<evidence type="ECO:0000313" key="7">
    <source>
        <dbReference type="Proteomes" id="UP000026249"/>
    </source>
</evidence>
<keyword evidence="1" id="KW-0805">Transcription regulation</keyword>
<name>A0A037ZH53_9RHOB</name>
<dbReference type="Pfam" id="PF09339">
    <property type="entry name" value="HTH_IclR"/>
    <property type="match status" value="1"/>
</dbReference>
<dbReference type="AlphaFoldDB" id="A0A037ZH53"/>
<dbReference type="PROSITE" id="PS51078">
    <property type="entry name" value="ICLR_ED"/>
    <property type="match status" value="1"/>
</dbReference>
<dbReference type="InterPro" id="IPR029016">
    <property type="entry name" value="GAF-like_dom_sf"/>
</dbReference>
<comment type="caution">
    <text evidence="6">The sequence shown here is derived from an EMBL/GenBank/DDBJ whole genome shotgun (WGS) entry which is preliminary data.</text>
</comment>
<dbReference type="GO" id="GO:0045892">
    <property type="term" value="P:negative regulation of DNA-templated transcription"/>
    <property type="evidence" value="ECO:0007669"/>
    <property type="project" value="TreeGrafter"/>
</dbReference>
<dbReference type="InterPro" id="IPR050707">
    <property type="entry name" value="HTH_MetabolicPath_Reg"/>
</dbReference>
<dbReference type="PANTHER" id="PTHR30136">
    <property type="entry name" value="HELIX-TURN-HELIX TRANSCRIPTIONAL REGULATOR, ICLR FAMILY"/>
    <property type="match status" value="1"/>
</dbReference>
<feature type="domain" description="IclR-ED" evidence="5">
    <location>
        <begin position="79"/>
        <end position="263"/>
    </location>
</feature>
<dbReference type="PANTHER" id="PTHR30136:SF35">
    <property type="entry name" value="HTH-TYPE TRANSCRIPTIONAL REGULATOR RV1719"/>
    <property type="match status" value="1"/>
</dbReference>
<evidence type="ECO:0000259" key="5">
    <source>
        <dbReference type="PROSITE" id="PS51078"/>
    </source>
</evidence>
<gene>
    <name evidence="6" type="ORF">ACMU_12180</name>
</gene>
<keyword evidence="2" id="KW-0238">DNA-binding</keyword>